<evidence type="ECO:0000256" key="12">
    <source>
        <dbReference type="ARBA" id="ARBA00030245"/>
    </source>
</evidence>
<evidence type="ECO:0000256" key="10">
    <source>
        <dbReference type="ARBA" id="ARBA00023163"/>
    </source>
</evidence>
<dbReference type="InterPro" id="IPR001487">
    <property type="entry name" value="Bromodomain"/>
</dbReference>
<feature type="region of interest" description="Disordered" evidence="15">
    <location>
        <begin position="606"/>
        <end position="638"/>
    </location>
</feature>
<evidence type="ECO:0000256" key="2">
    <source>
        <dbReference type="ARBA" id="ARBA00022540"/>
    </source>
</evidence>
<keyword evidence="8 13" id="KW-0103">Bromodomain</keyword>
<reference evidence="19" key="1">
    <citation type="journal article" date="2019" name="Plant Biotechnol. J.">
        <title>Genome sequencing of the Australian wild diploid species Gossypium australe highlights disease resistance and delayed gland morphogenesis.</title>
        <authorList>
            <person name="Cai Y."/>
            <person name="Cai X."/>
            <person name="Wang Q."/>
            <person name="Wang P."/>
            <person name="Zhang Y."/>
            <person name="Cai C."/>
            <person name="Xu Y."/>
            <person name="Wang K."/>
            <person name="Zhou Z."/>
            <person name="Wang C."/>
            <person name="Geng S."/>
            <person name="Li B."/>
            <person name="Dong Q."/>
            <person name="Hou Y."/>
            <person name="Wang H."/>
            <person name="Ai P."/>
            <person name="Liu Z."/>
            <person name="Yi F."/>
            <person name="Sun M."/>
            <person name="An G."/>
            <person name="Cheng J."/>
            <person name="Zhang Y."/>
            <person name="Shi Q."/>
            <person name="Xie Y."/>
            <person name="Shi X."/>
            <person name="Chang Y."/>
            <person name="Huang F."/>
            <person name="Chen Y."/>
            <person name="Hong S."/>
            <person name="Mi L."/>
            <person name="Sun Q."/>
            <person name="Zhang L."/>
            <person name="Zhou B."/>
            <person name="Peng R."/>
            <person name="Zhang X."/>
            <person name="Liu F."/>
        </authorList>
    </citation>
    <scope>NUCLEOTIDE SEQUENCE [LARGE SCALE GENOMIC DNA]</scope>
    <source>
        <strain evidence="19">cv. PA1801</strain>
    </source>
</reference>
<keyword evidence="9" id="KW-1015">Disulfide bond</keyword>
<dbReference type="SUPFAM" id="SSF49899">
    <property type="entry name" value="Concanavalin A-like lectins/glucanases"/>
    <property type="match status" value="1"/>
</dbReference>
<evidence type="ECO:0000256" key="5">
    <source>
        <dbReference type="ARBA" id="ARBA00022884"/>
    </source>
</evidence>
<feature type="domain" description="Bromo" evidence="16">
    <location>
        <begin position="90"/>
        <end position="162"/>
    </location>
</feature>
<dbReference type="InterPro" id="IPR001040">
    <property type="entry name" value="TIF_eIF_4E"/>
</dbReference>
<feature type="compositionally biased region" description="Polar residues" evidence="15">
    <location>
        <begin position="371"/>
        <end position="390"/>
    </location>
</feature>
<dbReference type="Pfam" id="PF00439">
    <property type="entry name" value="Bromodomain"/>
    <property type="match status" value="1"/>
</dbReference>
<comment type="similarity">
    <text evidence="1">Belongs to the eukaryotic initiation factor 4E family.</text>
</comment>
<dbReference type="Proteomes" id="UP000325315">
    <property type="component" value="Unassembled WGS sequence"/>
</dbReference>
<keyword evidence="4" id="KW-0810">Translation regulation</keyword>
<dbReference type="PROSITE" id="PS51762">
    <property type="entry name" value="GH16_2"/>
    <property type="match status" value="1"/>
</dbReference>
<dbReference type="Gene3D" id="1.20.920.10">
    <property type="entry name" value="Bromodomain-like"/>
    <property type="match status" value="1"/>
</dbReference>
<feature type="coiled-coil region" evidence="14">
    <location>
        <begin position="446"/>
        <end position="503"/>
    </location>
</feature>
<evidence type="ECO:0000256" key="6">
    <source>
        <dbReference type="ARBA" id="ARBA00022917"/>
    </source>
</evidence>
<sequence length="1092" mass="121707">MIAAGSVAPKLKLKIKFPSQKIEDQSFEWGQQLSSSFDGKKTSPAGNSKETSIAHKREPEGVNVGGPPEKRRKMDRCMTQQCSALLKALMKHPAGWVFNQPVDPKALQIPDYFSIIKNPMDLGTIKSKLGKNIYLGTDEFVADIRLTFSNAMLYNPPSNNVHKMAEEMKEFFEARWKSLEEKCNQENIRVGQGKVSSVRVKDVNESSQHCPKTLLSRNSSLPKKSKASEEKVAKLPLNARAAEVELAKPAQNCVSELAGKSLQKGTGSGSGSGGCSQGSINAKPPLSPGACRCSSCGNIKCQCSLPSDSYHASSSDVTSERSLGGDLRVYSADVSKLDSQAKSTLTSQMSRSDQDSNGAVSALDDENVCNSSQLTTPTDAASGEGLSTPTFDVPMSPKKALRAAMLKRRFADTILKAQKKALLDHVNDNISCLVIQCDKTDPVKLQQEKERLERRQREEKAKIEAQILAAEAAAKMKAEFELKKQREREREAARIALQKMEKTAEIEQNLEILKELEMLSGCSLSNNQLHGRKSDSEQVNGASHGGNGGNPLQQLGLFIKVEYSEDEDDEAILNEDGKKAFVSCEENEIQNEGEAKERMGVEENLKSLSTKEEENKNRNPNLKEEGVDHTTLPSPKKGIMEQPHQLEHLWTFWFDNPSAKSKHATWGSSMRAIYTFSTVEQFWRILVELLTRECCFLASIEPKWEDPVCANGGKWSVTFHRGKSDRCWLYTLLALIGEQFRYGNEICGAVVNVRGRQEKIALWTKNATNETAQISIGKQWKELLGHKETIGFIFHEDAKRERGPGKLQWLSLFLFASLANSDLFLPMGNLRVSSMLLLSLMAAASANNFHQDVEITWGGGHARILGRGNLLRLTMDKTAGGAGFKSNRDYLFGRFNMQMKLIAGNSAGTVTTFYLSSEGPSHDEIDLEFLGNKSGSPYTLHTNVFTQGQGGREEGFHLWFDPTKHFHTYSIVWNPKNIIILVDSIPIRVFNNEESIGVPYPNNQRMKVYASLWDADDWATRGGRVKTDWSKAPFVAYYRNFVAKGDWEMQGLSARGKKLLSWVRKRCRIYYYCNDERHGRGSRHPPPPECKA</sequence>
<dbReference type="PROSITE" id="PS50014">
    <property type="entry name" value="BROMODOMAIN_2"/>
    <property type="match status" value="1"/>
</dbReference>
<evidence type="ECO:0000256" key="8">
    <source>
        <dbReference type="ARBA" id="ARBA00023117"/>
    </source>
</evidence>
<feature type="region of interest" description="Disordered" evidence="15">
    <location>
        <begin position="527"/>
        <end position="551"/>
    </location>
</feature>
<keyword evidence="5" id="KW-0694">RNA-binding</keyword>
<dbReference type="SUPFAM" id="SSF47370">
    <property type="entry name" value="Bromodomain"/>
    <property type="match status" value="1"/>
</dbReference>
<evidence type="ECO:0000256" key="4">
    <source>
        <dbReference type="ARBA" id="ARBA00022845"/>
    </source>
</evidence>
<evidence type="ECO:0000256" key="7">
    <source>
        <dbReference type="ARBA" id="ARBA00023015"/>
    </source>
</evidence>
<evidence type="ECO:0000259" key="16">
    <source>
        <dbReference type="PROSITE" id="PS50014"/>
    </source>
</evidence>
<dbReference type="PANTHER" id="PTHR31062">
    <property type="entry name" value="XYLOGLUCAN ENDOTRANSGLUCOSYLASE/HYDROLASE PROTEIN 8-RELATED"/>
    <property type="match status" value="1"/>
</dbReference>
<dbReference type="InterPro" id="IPR000757">
    <property type="entry name" value="Beta-glucanase-like"/>
</dbReference>
<evidence type="ECO:0000256" key="13">
    <source>
        <dbReference type="PROSITE-ProRule" id="PRU00035"/>
    </source>
</evidence>
<evidence type="ECO:0000256" key="11">
    <source>
        <dbReference type="ARBA" id="ARBA00023295"/>
    </source>
</evidence>
<evidence type="ECO:0000256" key="9">
    <source>
        <dbReference type="ARBA" id="ARBA00023157"/>
    </source>
</evidence>
<evidence type="ECO:0000256" key="1">
    <source>
        <dbReference type="ARBA" id="ARBA00009860"/>
    </source>
</evidence>
<feature type="region of interest" description="Disordered" evidence="15">
    <location>
        <begin position="201"/>
        <end position="231"/>
    </location>
</feature>
<dbReference type="SUPFAM" id="SSF55418">
    <property type="entry name" value="eIF4e-like"/>
    <property type="match status" value="1"/>
</dbReference>
<dbReference type="GO" id="GO:0009615">
    <property type="term" value="P:response to virus"/>
    <property type="evidence" value="ECO:0007669"/>
    <property type="project" value="UniProtKB-ARBA"/>
</dbReference>
<dbReference type="CDD" id="cd02176">
    <property type="entry name" value="GH16_XET"/>
    <property type="match status" value="1"/>
</dbReference>
<keyword evidence="7" id="KW-0805">Transcription regulation</keyword>
<dbReference type="InterPro" id="IPR044791">
    <property type="entry name" value="Beta-glucanase/XTH"/>
</dbReference>
<keyword evidence="6" id="KW-0648">Protein biosynthesis</keyword>
<proteinExistence type="inferred from homology"/>
<evidence type="ECO:0000313" key="18">
    <source>
        <dbReference type="EMBL" id="KAA3490470.1"/>
    </source>
</evidence>
<gene>
    <name evidence="18" type="ORF">EPI10_033934</name>
</gene>
<dbReference type="GO" id="GO:0003723">
    <property type="term" value="F:RNA binding"/>
    <property type="evidence" value="ECO:0007669"/>
    <property type="project" value="UniProtKB-KW"/>
</dbReference>
<dbReference type="InterPro" id="IPR013320">
    <property type="entry name" value="ConA-like_dom_sf"/>
</dbReference>
<dbReference type="GO" id="GO:0016762">
    <property type="term" value="F:xyloglucan:xyloglucosyl transferase activity"/>
    <property type="evidence" value="ECO:0007669"/>
    <property type="project" value="InterPro"/>
</dbReference>
<keyword evidence="10" id="KW-0804">Transcription</keyword>
<feature type="compositionally biased region" description="Basic and acidic residues" evidence="15">
    <location>
        <begin position="606"/>
        <end position="628"/>
    </location>
</feature>
<dbReference type="GO" id="GO:0006417">
    <property type="term" value="P:regulation of translation"/>
    <property type="evidence" value="ECO:0007669"/>
    <property type="project" value="UniProtKB-KW"/>
</dbReference>
<dbReference type="SMART" id="SM00297">
    <property type="entry name" value="BROMO"/>
    <property type="match status" value="1"/>
</dbReference>
<dbReference type="GO" id="GO:0042546">
    <property type="term" value="P:cell wall biogenesis"/>
    <property type="evidence" value="ECO:0007669"/>
    <property type="project" value="InterPro"/>
</dbReference>
<dbReference type="GO" id="GO:0003743">
    <property type="term" value="F:translation initiation factor activity"/>
    <property type="evidence" value="ECO:0007669"/>
    <property type="project" value="UniProtKB-KW"/>
</dbReference>
<dbReference type="Pfam" id="PF01652">
    <property type="entry name" value="IF4E"/>
    <property type="match status" value="1"/>
</dbReference>
<dbReference type="InterPro" id="IPR023398">
    <property type="entry name" value="TIF_eIF4e-like"/>
</dbReference>
<evidence type="ECO:0000256" key="15">
    <source>
        <dbReference type="SAM" id="MobiDB-lite"/>
    </source>
</evidence>
<feature type="compositionally biased region" description="Polar residues" evidence="15">
    <location>
        <begin position="205"/>
        <end position="222"/>
    </location>
</feature>
<feature type="region of interest" description="Disordered" evidence="15">
    <location>
        <begin position="33"/>
        <end position="74"/>
    </location>
</feature>
<feature type="domain" description="GH16" evidence="17">
    <location>
        <begin position="807"/>
        <end position="1038"/>
    </location>
</feature>
<dbReference type="Pfam" id="PF00722">
    <property type="entry name" value="Glyco_hydro_16"/>
    <property type="match status" value="1"/>
</dbReference>
<dbReference type="AlphaFoldDB" id="A0A5B6X8N5"/>
<dbReference type="InterPro" id="IPR008263">
    <property type="entry name" value="GH16_AS"/>
</dbReference>
<dbReference type="InterPro" id="IPR016455">
    <property type="entry name" value="XTH"/>
</dbReference>
<evidence type="ECO:0000313" key="19">
    <source>
        <dbReference type="Proteomes" id="UP000325315"/>
    </source>
</evidence>
<dbReference type="Gene3D" id="2.60.120.200">
    <property type="match status" value="1"/>
</dbReference>
<name>A0A5B6X8N5_9ROSI</name>
<keyword evidence="3" id="KW-0378">Hydrolase</keyword>
<evidence type="ECO:0000259" key="17">
    <source>
        <dbReference type="PROSITE" id="PS51762"/>
    </source>
</evidence>
<organism evidence="18 19">
    <name type="scientific">Gossypium australe</name>
    <dbReference type="NCBI Taxonomy" id="47621"/>
    <lineage>
        <taxon>Eukaryota</taxon>
        <taxon>Viridiplantae</taxon>
        <taxon>Streptophyta</taxon>
        <taxon>Embryophyta</taxon>
        <taxon>Tracheophyta</taxon>
        <taxon>Spermatophyta</taxon>
        <taxon>Magnoliopsida</taxon>
        <taxon>eudicotyledons</taxon>
        <taxon>Gunneridae</taxon>
        <taxon>Pentapetalae</taxon>
        <taxon>rosids</taxon>
        <taxon>malvids</taxon>
        <taxon>Malvales</taxon>
        <taxon>Malvaceae</taxon>
        <taxon>Malvoideae</taxon>
        <taxon>Gossypium</taxon>
    </lineage>
</organism>
<feature type="compositionally biased region" description="Polar residues" evidence="15">
    <location>
        <begin position="342"/>
        <end position="359"/>
    </location>
</feature>
<feature type="region of interest" description="Disordered" evidence="15">
    <location>
        <begin position="371"/>
        <end position="393"/>
    </location>
</feature>
<dbReference type="GO" id="GO:0004553">
    <property type="term" value="F:hydrolase activity, hydrolyzing O-glycosyl compounds"/>
    <property type="evidence" value="ECO:0007669"/>
    <property type="project" value="InterPro"/>
</dbReference>
<dbReference type="EMBL" id="SMMG02000001">
    <property type="protein sequence ID" value="KAA3490470.1"/>
    <property type="molecule type" value="Genomic_DNA"/>
</dbReference>
<dbReference type="OrthoDB" id="21449at2759"/>
<feature type="region of interest" description="Disordered" evidence="15">
    <location>
        <begin position="342"/>
        <end position="361"/>
    </location>
</feature>
<protein>
    <recommendedName>
        <fullName evidence="12">mRNA cap-binding protein</fullName>
    </recommendedName>
</protein>
<dbReference type="FunFam" id="3.30.760.10:FF:000003">
    <property type="entry name" value="Eukaryotic translation initiation factor 4E"/>
    <property type="match status" value="1"/>
</dbReference>
<keyword evidence="19" id="KW-1185">Reference proteome</keyword>
<keyword evidence="2" id="KW-0396">Initiation factor</keyword>
<keyword evidence="11" id="KW-0326">Glycosidase</keyword>
<comment type="caution">
    <text evidence="18">The sequence shown here is derived from an EMBL/GenBank/DDBJ whole genome shotgun (WGS) entry which is preliminary data.</text>
</comment>
<evidence type="ECO:0000256" key="14">
    <source>
        <dbReference type="SAM" id="Coils"/>
    </source>
</evidence>
<dbReference type="PRINTS" id="PR00503">
    <property type="entry name" value="BROMODOMAIN"/>
</dbReference>
<dbReference type="Gene3D" id="3.30.760.10">
    <property type="entry name" value="RNA Cap, Translation Initiation Factor Eif4e"/>
    <property type="match status" value="1"/>
</dbReference>
<dbReference type="PROSITE" id="PS01034">
    <property type="entry name" value="GH16_1"/>
    <property type="match status" value="1"/>
</dbReference>
<keyword evidence="14" id="KW-0175">Coiled coil</keyword>
<dbReference type="CDD" id="cd05506">
    <property type="entry name" value="Bromo_plant1"/>
    <property type="match status" value="1"/>
</dbReference>
<evidence type="ECO:0000256" key="3">
    <source>
        <dbReference type="ARBA" id="ARBA00022801"/>
    </source>
</evidence>
<dbReference type="GO" id="GO:0010411">
    <property type="term" value="P:xyloglucan metabolic process"/>
    <property type="evidence" value="ECO:0007669"/>
    <property type="project" value="InterPro"/>
</dbReference>
<accession>A0A5B6X8N5</accession>
<dbReference type="InterPro" id="IPR037377">
    <property type="entry name" value="GTE_bromo"/>
</dbReference>
<dbReference type="InterPro" id="IPR036427">
    <property type="entry name" value="Bromodomain-like_sf"/>
</dbReference>